<protein>
    <submittedName>
        <fullName evidence="2">Uncharacterized protein</fullName>
    </submittedName>
</protein>
<proteinExistence type="predicted"/>
<evidence type="ECO:0000313" key="3">
    <source>
        <dbReference type="Proteomes" id="UP000315783"/>
    </source>
</evidence>
<dbReference type="EMBL" id="SPUK01000008">
    <property type="protein sequence ID" value="TQV95147.1"/>
    <property type="molecule type" value="Genomic_DNA"/>
</dbReference>
<name>A0A545V0C5_9HYPO</name>
<comment type="caution">
    <text evidence="2">The sequence shown here is derived from an EMBL/GenBank/DDBJ whole genome shotgun (WGS) entry which is preliminary data.</text>
</comment>
<feature type="region of interest" description="Disordered" evidence="1">
    <location>
        <begin position="34"/>
        <end position="69"/>
    </location>
</feature>
<sequence length="69" mass="8155">MKREDWIYYRYFLPLPPLCLRLCLVMTLSNWRNGGASQLPHSAQRSAGRADAKRNRKKKSEVSQTNPYW</sequence>
<evidence type="ECO:0000313" key="2">
    <source>
        <dbReference type="EMBL" id="TQV95147.1"/>
    </source>
</evidence>
<keyword evidence="3" id="KW-1185">Reference proteome</keyword>
<evidence type="ECO:0000256" key="1">
    <source>
        <dbReference type="SAM" id="MobiDB-lite"/>
    </source>
</evidence>
<dbReference type="Proteomes" id="UP000315783">
    <property type="component" value="Unassembled WGS sequence"/>
</dbReference>
<feature type="compositionally biased region" description="Polar residues" evidence="1">
    <location>
        <begin position="34"/>
        <end position="45"/>
    </location>
</feature>
<reference evidence="2 3" key="1">
    <citation type="journal article" date="2019" name="Appl. Microbiol. Biotechnol.">
        <title>Genome sequence of Isaria javanica and comparative genome analysis insights into family S53 peptidase evolution in fungal entomopathogens.</title>
        <authorList>
            <person name="Lin R."/>
            <person name="Zhang X."/>
            <person name="Xin B."/>
            <person name="Zou M."/>
            <person name="Gao Y."/>
            <person name="Qin F."/>
            <person name="Hu Q."/>
            <person name="Xie B."/>
            <person name="Cheng X."/>
        </authorList>
    </citation>
    <scope>NUCLEOTIDE SEQUENCE [LARGE SCALE GENOMIC DNA]</scope>
    <source>
        <strain evidence="2 3">IJ1G</strain>
    </source>
</reference>
<dbReference type="AlphaFoldDB" id="A0A545V0C5"/>
<organism evidence="2 3">
    <name type="scientific">Cordyceps javanica</name>
    <dbReference type="NCBI Taxonomy" id="43265"/>
    <lineage>
        <taxon>Eukaryota</taxon>
        <taxon>Fungi</taxon>
        <taxon>Dikarya</taxon>
        <taxon>Ascomycota</taxon>
        <taxon>Pezizomycotina</taxon>
        <taxon>Sordariomycetes</taxon>
        <taxon>Hypocreomycetidae</taxon>
        <taxon>Hypocreales</taxon>
        <taxon>Cordycipitaceae</taxon>
        <taxon>Cordyceps</taxon>
    </lineage>
</organism>
<gene>
    <name evidence="2" type="ORF">IF1G_06134</name>
</gene>
<accession>A0A545V0C5</accession>